<dbReference type="KEGG" id="rli:RLO149_c011620"/>
<dbReference type="AlphaFoldDB" id="F7ZBX4"/>
<feature type="compositionally biased region" description="Basic and acidic residues" evidence="1">
    <location>
        <begin position="39"/>
        <end position="53"/>
    </location>
</feature>
<dbReference type="EMBL" id="CP002623">
    <property type="protein sequence ID" value="AEI93166.1"/>
    <property type="molecule type" value="Genomic_DNA"/>
</dbReference>
<evidence type="ECO:0000313" key="3">
    <source>
        <dbReference type="Proteomes" id="UP000001353"/>
    </source>
</evidence>
<protein>
    <submittedName>
        <fullName evidence="2">Uncharacterized protein</fullName>
    </submittedName>
</protein>
<evidence type="ECO:0000313" key="2">
    <source>
        <dbReference type="EMBL" id="AEI93166.1"/>
    </source>
</evidence>
<keyword evidence="3" id="KW-1185">Reference proteome</keyword>
<evidence type="ECO:0000256" key="1">
    <source>
        <dbReference type="SAM" id="MobiDB-lite"/>
    </source>
</evidence>
<name>F7ZBX4_ROSLO</name>
<feature type="region of interest" description="Disordered" evidence="1">
    <location>
        <begin position="36"/>
        <end position="81"/>
    </location>
</feature>
<dbReference type="Proteomes" id="UP000001353">
    <property type="component" value="Chromosome"/>
</dbReference>
<dbReference type="STRING" id="391595.RLO149_c011620"/>
<gene>
    <name evidence="2" type="ordered locus">RLO149_c011620</name>
</gene>
<organism evidence="2 3">
    <name type="scientific">Roseobacter litoralis (strain ATCC 49566 / DSM 6996 / JCM 21268 / NBRC 15278 / OCh 149)</name>
    <dbReference type="NCBI Taxonomy" id="391595"/>
    <lineage>
        <taxon>Bacteria</taxon>
        <taxon>Pseudomonadati</taxon>
        <taxon>Pseudomonadota</taxon>
        <taxon>Alphaproteobacteria</taxon>
        <taxon>Rhodobacterales</taxon>
        <taxon>Roseobacteraceae</taxon>
        <taxon>Roseobacter</taxon>
    </lineage>
</organism>
<proteinExistence type="predicted"/>
<reference evidence="2 3" key="1">
    <citation type="journal article" date="2011" name="BMC Genomics">
        <title>Comparative genome analysis and genome-guided physiological analysis of Roseobacter litoralis.</title>
        <authorList>
            <person name="Kalhoefer D."/>
            <person name="Thole S."/>
            <person name="Voget S."/>
            <person name="Lehmann R."/>
            <person name="Liesegang H."/>
            <person name="Wollher A."/>
            <person name="Daniel R."/>
            <person name="Simon M."/>
            <person name="Brinkhoff T."/>
        </authorList>
    </citation>
    <scope>NUCLEOTIDE SEQUENCE [LARGE SCALE GENOMIC DNA]</scope>
    <source>
        <strain evidence="3">ATCC 49566 / DSM 6996 / JCM 21268 / NBRC 15278 / OCh 149</strain>
    </source>
</reference>
<sequence>MIKPDFARSSTSRLAVGLWDVGRWTLICLPNCAQMSSTAEKDQHTPDPPDRPPRQMPEWSVDPIVEQHSAYSPFPPGTAYA</sequence>
<accession>F7ZBX4</accession>
<dbReference type="HOGENOM" id="CLU_2571711_0_0_5"/>